<reference evidence="1" key="1">
    <citation type="submission" date="2019-12" db="EMBL/GenBank/DDBJ databases">
        <title>Novel species isolated from a subtropical stream in China.</title>
        <authorList>
            <person name="Lu H."/>
        </authorList>
    </citation>
    <scope>NUCLEOTIDE SEQUENCE [LARGE SCALE GENOMIC DNA]</scope>
    <source>
        <strain evidence="1">FT81W</strain>
    </source>
</reference>
<evidence type="ECO:0000313" key="2">
    <source>
        <dbReference type="Proteomes" id="UP000447355"/>
    </source>
</evidence>
<dbReference type="Proteomes" id="UP000447355">
    <property type="component" value="Unassembled WGS sequence"/>
</dbReference>
<protein>
    <submittedName>
        <fullName evidence="1">Uncharacterized protein</fullName>
    </submittedName>
</protein>
<comment type="caution">
    <text evidence="1">The sequence shown here is derived from an EMBL/GenBank/DDBJ whole genome shotgun (WGS) entry which is preliminary data.</text>
</comment>
<gene>
    <name evidence="1" type="ORF">GTP90_24465</name>
</gene>
<name>A0A845GWY5_9BURK</name>
<proteinExistence type="predicted"/>
<dbReference type="Pfam" id="PF17269">
    <property type="entry name" value="DUF5335"/>
    <property type="match status" value="1"/>
</dbReference>
<dbReference type="InterPro" id="IPR035223">
    <property type="entry name" value="DUF5335"/>
</dbReference>
<sequence>MNETTKLERTAWKSYFDNVSRLLDGKRVEIEVASLAIGSQIAAEWLPALGVSYDEQTDLLAIMAEGLNHLVRHPREVFVQAEGRELQTISVTDDDGAIQIIRFREAPPSPAP</sequence>
<dbReference type="RefSeq" id="WP_161085976.1">
    <property type="nucleotide sequence ID" value="NZ_WWCX01000059.1"/>
</dbReference>
<dbReference type="AlphaFoldDB" id="A0A845GWY5"/>
<organism evidence="1 2">
    <name type="scientific">Duganella vulcania</name>
    <dbReference type="NCBI Taxonomy" id="2692166"/>
    <lineage>
        <taxon>Bacteria</taxon>
        <taxon>Pseudomonadati</taxon>
        <taxon>Pseudomonadota</taxon>
        <taxon>Betaproteobacteria</taxon>
        <taxon>Burkholderiales</taxon>
        <taxon>Oxalobacteraceae</taxon>
        <taxon>Telluria group</taxon>
        <taxon>Duganella</taxon>
    </lineage>
</organism>
<accession>A0A845GWY5</accession>
<evidence type="ECO:0000313" key="1">
    <source>
        <dbReference type="EMBL" id="MYM97009.1"/>
    </source>
</evidence>
<dbReference type="EMBL" id="WWCX01000059">
    <property type="protein sequence ID" value="MYM97009.1"/>
    <property type="molecule type" value="Genomic_DNA"/>
</dbReference>